<reference evidence="6 7" key="1">
    <citation type="submission" date="2017-06" db="EMBL/GenBank/DDBJ databases">
        <title>Description of Rhodopirellula bahusiensis sp. nov.</title>
        <authorList>
            <person name="Kizina J."/>
            <person name="Harder J."/>
        </authorList>
    </citation>
    <scope>NUCLEOTIDE SEQUENCE [LARGE SCALE GENOMIC DNA]</scope>
    <source>
        <strain evidence="6 7">SWK21</strain>
    </source>
</reference>
<evidence type="ECO:0000256" key="1">
    <source>
        <dbReference type="ARBA" id="ARBA00022617"/>
    </source>
</evidence>
<name>A0A2G1WD64_9BACT</name>
<dbReference type="GO" id="GO:0009055">
    <property type="term" value="F:electron transfer activity"/>
    <property type="evidence" value="ECO:0007669"/>
    <property type="project" value="InterPro"/>
</dbReference>
<dbReference type="GO" id="GO:0046872">
    <property type="term" value="F:metal ion binding"/>
    <property type="evidence" value="ECO:0007669"/>
    <property type="project" value="UniProtKB-KW"/>
</dbReference>
<dbReference type="Proteomes" id="UP000225740">
    <property type="component" value="Unassembled WGS sequence"/>
</dbReference>
<protein>
    <recommendedName>
        <fullName evidence="5">Cytochrome c domain-containing protein</fullName>
    </recommendedName>
</protein>
<dbReference type="PANTHER" id="PTHR33546">
    <property type="entry name" value="LARGE, MULTIFUNCTIONAL SECRETED PROTEIN-RELATED"/>
    <property type="match status" value="1"/>
</dbReference>
<dbReference type="InterPro" id="IPR009056">
    <property type="entry name" value="Cyt_c-like_dom"/>
</dbReference>
<keyword evidence="2 4" id="KW-0479">Metal-binding</keyword>
<keyword evidence="7" id="KW-1185">Reference proteome</keyword>
<dbReference type="SUPFAM" id="SSF46626">
    <property type="entry name" value="Cytochrome c"/>
    <property type="match status" value="1"/>
</dbReference>
<dbReference type="Pfam" id="PF00034">
    <property type="entry name" value="Cytochrom_C"/>
    <property type="match status" value="1"/>
</dbReference>
<dbReference type="Gene3D" id="1.10.760.10">
    <property type="entry name" value="Cytochrome c-like domain"/>
    <property type="match status" value="1"/>
</dbReference>
<dbReference type="InterPro" id="IPR036909">
    <property type="entry name" value="Cyt_c-like_dom_sf"/>
</dbReference>
<feature type="domain" description="Cytochrome c" evidence="5">
    <location>
        <begin position="110"/>
        <end position="248"/>
    </location>
</feature>
<keyword evidence="1 4" id="KW-0349">Heme</keyword>
<proteinExistence type="predicted"/>
<dbReference type="GO" id="GO:0020037">
    <property type="term" value="F:heme binding"/>
    <property type="evidence" value="ECO:0007669"/>
    <property type="project" value="InterPro"/>
</dbReference>
<dbReference type="InterPro" id="IPR013427">
    <property type="entry name" value="Haem-bd_dom_put"/>
</dbReference>
<comment type="caution">
    <text evidence="6">The sequence shown here is derived from an EMBL/GenBank/DDBJ whole genome shotgun (WGS) entry which is preliminary data.</text>
</comment>
<dbReference type="EMBL" id="NIZW01000001">
    <property type="protein sequence ID" value="PHQ36994.1"/>
    <property type="molecule type" value="Genomic_DNA"/>
</dbReference>
<organism evidence="6 7">
    <name type="scientific">Rhodopirellula bahusiensis</name>
    <dbReference type="NCBI Taxonomy" id="2014065"/>
    <lineage>
        <taxon>Bacteria</taxon>
        <taxon>Pseudomonadati</taxon>
        <taxon>Planctomycetota</taxon>
        <taxon>Planctomycetia</taxon>
        <taxon>Pirellulales</taxon>
        <taxon>Pirellulaceae</taxon>
        <taxon>Rhodopirellula</taxon>
    </lineage>
</organism>
<evidence type="ECO:0000259" key="5">
    <source>
        <dbReference type="PROSITE" id="PS51007"/>
    </source>
</evidence>
<dbReference type="PROSITE" id="PS51007">
    <property type="entry name" value="CYTC"/>
    <property type="match status" value="1"/>
</dbReference>
<keyword evidence="3 4" id="KW-0408">Iron</keyword>
<sequence length="249" mass="27307">MREPLSQLALDDSRSAIARSEAVFALCNFRPADPWRFVPLLTNDDQDLAIETSRTFRAWLDVGVARDCVETIKNLDLTDAVSDRLAPALNRGVSRPANREESLAVLSDGGDAQRGRRVFDTNRVGCKKCHTVGSRGGTLGPDLGQISKSKSREQIIDAILNPSADFAPQYQAWMVVTVDGKVHRGLQLDHKSGGKINLTLETGETRTFAADEIEDYVASPNSLMPNGLADTMTVAEFRDLIMYLASVDR</sequence>
<evidence type="ECO:0000256" key="4">
    <source>
        <dbReference type="PROSITE-ProRule" id="PRU00433"/>
    </source>
</evidence>
<dbReference type="NCBIfam" id="TIGR02603">
    <property type="entry name" value="CxxCH_TIGR02603"/>
    <property type="match status" value="1"/>
</dbReference>
<evidence type="ECO:0000313" key="7">
    <source>
        <dbReference type="Proteomes" id="UP000225740"/>
    </source>
</evidence>
<evidence type="ECO:0000256" key="3">
    <source>
        <dbReference type="ARBA" id="ARBA00023004"/>
    </source>
</evidence>
<evidence type="ECO:0000256" key="2">
    <source>
        <dbReference type="ARBA" id="ARBA00022723"/>
    </source>
</evidence>
<evidence type="ECO:0000313" key="6">
    <source>
        <dbReference type="EMBL" id="PHQ36994.1"/>
    </source>
</evidence>
<accession>A0A2G1WD64</accession>
<dbReference type="AlphaFoldDB" id="A0A2G1WD64"/>
<dbReference type="PANTHER" id="PTHR33546:SF1">
    <property type="entry name" value="LARGE, MULTIFUNCTIONAL SECRETED PROTEIN"/>
    <property type="match status" value="1"/>
</dbReference>
<gene>
    <name evidence="6" type="ORF">CEE69_01045</name>
</gene>